<name>A0A1U7VII4_NICSY</name>
<keyword evidence="1" id="KW-1185">Reference proteome</keyword>
<sequence length="129" mass="15102">MFTIFMQFSAFLQPWTVLVHTILRGKNSAELSLKENVFSSPNSYIYIFESHLFRSTSHYFGIWGEKLREKGVEFLDRIFEVLIPDLSNFGMAGLVAECMFEFCDFYPIPRRGLRFEPFGVGKSRESRSY</sequence>
<protein>
    <submittedName>
        <fullName evidence="2">Uncharacterized protein LOC104216389</fullName>
    </submittedName>
</protein>
<evidence type="ECO:0000313" key="2">
    <source>
        <dbReference type="RefSeq" id="XP_009764716.1"/>
    </source>
</evidence>
<organism evidence="1 2">
    <name type="scientific">Nicotiana sylvestris</name>
    <name type="common">Wood tobacco</name>
    <name type="synonym">South American tobacco</name>
    <dbReference type="NCBI Taxonomy" id="4096"/>
    <lineage>
        <taxon>Eukaryota</taxon>
        <taxon>Viridiplantae</taxon>
        <taxon>Streptophyta</taxon>
        <taxon>Embryophyta</taxon>
        <taxon>Tracheophyta</taxon>
        <taxon>Spermatophyta</taxon>
        <taxon>Magnoliopsida</taxon>
        <taxon>eudicotyledons</taxon>
        <taxon>Gunneridae</taxon>
        <taxon>Pentapetalae</taxon>
        <taxon>asterids</taxon>
        <taxon>lamiids</taxon>
        <taxon>Solanales</taxon>
        <taxon>Solanaceae</taxon>
        <taxon>Nicotianoideae</taxon>
        <taxon>Nicotianeae</taxon>
        <taxon>Nicotiana</taxon>
    </lineage>
</organism>
<proteinExistence type="predicted"/>
<reference evidence="1" key="1">
    <citation type="journal article" date="2013" name="Genome Biol.">
        <title>Reference genomes and transcriptomes of Nicotiana sylvestris and Nicotiana tomentosiformis.</title>
        <authorList>
            <person name="Sierro N."/>
            <person name="Battey J.N."/>
            <person name="Ouadi S."/>
            <person name="Bovet L."/>
            <person name="Goepfert S."/>
            <person name="Bakaher N."/>
            <person name="Peitsch M.C."/>
            <person name="Ivanov N.V."/>
        </authorList>
    </citation>
    <scope>NUCLEOTIDE SEQUENCE [LARGE SCALE GENOMIC DNA]</scope>
</reference>
<dbReference type="AlphaFoldDB" id="A0A1U7VII4"/>
<reference evidence="2" key="2">
    <citation type="submission" date="2025-08" db="UniProtKB">
        <authorList>
            <consortium name="RefSeq"/>
        </authorList>
    </citation>
    <scope>IDENTIFICATION</scope>
    <source>
        <tissue evidence="2">Leaf</tissue>
    </source>
</reference>
<dbReference type="RefSeq" id="XP_009764716.1">
    <property type="nucleotide sequence ID" value="XM_009766414.1"/>
</dbReference>
<dbReference type="Proteomes" id="UP000189701">
    <property type="component" value="Unplaced"/>
</dbReference>
<gene>
    <name evidence="2" type="primary">LOC104216389</name>
</gene>
<evidence type="ECO:0000313" key="1">
    <source>
        <dbReference type="Proteomes" id="UP000189701"/>
    </source>
</evidence>
<accession>A0A1U7VII4</accession>